<evidence type="ECO:0000313" key="2">
    <source>
        <dbReference type="EMBL" id="COV53481.1"/>
    </source>
</evidence>
<protein>
    <submittedName>
        <fullName evidence="2 4">Chitinase</fullName>
    </submittedName>
</protein>
<reference evidence="4 8" key="5">
    <citation type="submission" date="2018-08" db="EMBL/GenBank/DDBJ databases">
        <authorList>
            <person name="Fokvardsen B D."/>
            <person name="Norman A."/>
        </authorList>
    </citation>
    <scope>NUCLEOTIDE SEQUENCE [LARGE SCALE GENOMIC DNA]</scope>
    <source>
        <strain evidence="4 8">DKC2</strain>
    </source>
</reference>
<reference evidence="3 7" key="3">
    <citation type="submission" date="2016-04" db="EMBL/GenBank/DDBJ databases">
        <authorList>
            <person name="Bigi M."/>
            <person name="Bigi F."/>
            <person name="Soria M.A."/>
        </authorList>
    </citation>
    <scope>NUCLEOTIDE SEQUENCE [LARGE SCALE GENOMIC DNA]</scope>
    <source>
        <strain evidence="3 7">6548</strain>
    </source>
</reference>
<dbReference type="EMBL" id="COPH01000022">
    <property type="protein sequence ID" value="CLW56948.1"/>
    <property type="molecule type" value="Genomic_DNA"/>
</dbReference>
<accession>A0A0E8WYT6</accession>
<organism evidence="2 5">
    <name type="scientific">Mycobacterium tuberculosis</name>
    <dbReference type="NCBI Taxonomy" id="1773"/>
    <lineage>
        <taxon>Bacteria</taxon>
        <taxon>Bacillati</taxon>
        <taxon>Actinomycetota</taxon>
        <taxon>Actinomycetes</taxon>
        <taxon>Mycobacteriales</taxon>
        <taxon>Mycobacteriaceae</taxon>
        <taxon>Mycobacterium</taxon>
        <taxon>Mycobacterium tuberculosis complex</taxon>
    </lineage>
</organism>
<reference evidence="1 6" key="2">
    <citation type="submission" date="2015-03" db="EMBL/GenBank/DDBJ databases">
        <authorList>
            <consortium name="Pathogen Informatics"/>
            <person name="Murphy D."/>
        </authorList>
    </citation>
    <scope>NUCLEOTIDE SEQUENCE [LARGE SCALE GENOMIC DNA]</scope>
    <source>
        <strain evidence="1 6">0268S</strain>
    </source>
</reference>
<dbReference type="Proteomes" id="UP000045842">
    <property type="component" value="Unassembled WGS sequence"/>
</dbReference>
<dbReference type="Proteomes" id="UP000189452">
    <property type="component" value="Chromosome"/>
</dbReference>
<evidence type="ECO:0000313" key="3">
    <source>
        <dbReference type="EMBL" id="OMH59922.1"/>
    </source>
</evidence>
<dbReference type="AlphaFoldDB" id="A0A0E8WYT6"/>
<evidence type="ECO:0000313" key="6">
    <source>
        <dbReference type="Proteomes" id="UP000050139"/>
    </source>
</evidence>
<evidence type="ECO:0000313" key="1">
    <source>
        <dbReference type="EMBL" id="CLW56948.1"/>
    </source>
</evidence>
<dbReference type="Proteomes" id="UP000300237">
    <property type="component" value="Chromosome"/>
</dbReference>
<reference evidence="3 7" key="4">
    <citation type="submission" date="2017-02" db="EMBL/GenBank/DDBJ databases">
        <title>Protein polymorphisms may explain contrasting epidemiological fitness of two variants of a multidrug-resistant Mycobacterium tuberculosis strain.</title>
        <authorList>
            <person name="Bigi M.M."/>
            <person name="Lopez B."/>
            <person name="Blanco F.C."/>
            <person name="Sasiain M.C."/>
            <person name="De La Barrera S."/>
            <person name="Ritacco V."/>
            <person name="Bigi F."/>
            <person name="Soria M.A."/>
        </authorList>
    </citation>
    <scope>NUCLEOTIDE SEQUENCE [LARGE SCALE GENOMIC DNA]</scope>
    <source>
        <strain evidence="3 7">6548</strain>
    </source>
</reference>
<reference evidence="2 5" key="1">
    <citation type="submission" date="2015-03" db="EMBL/GenBank/DDBJ databases">
        <authorList>
            <consortium name="Pathogen Informatics"/>
        </authorList>
    </citation>
    <scope>NUCLEOTIDE SEQUENCE [LARGE SCALE GENOMIC DNA]</scope>
    <source>
        <strain evidence="2 5">G09801536</strain>
    </source>
</reference>
<dbReference type="EMBL" id="CSAD01000252">
    <property type="protein sequence ID" value="COV53481.1"/>
    <property type="molecule type" value="Genomic_DNA"/>
</dbReference>
<name>A0A0E8WYT6_MYCTX</name>
<evidence type="ECO:0000313" key="7">
    <source>
        <dbReference type="Proteomes" id="UP000189452"/>
    </source>
</evidence>
<proteinExistence type="predicted"/>
<evidence type="ECO:0000313" key="4">
    <source>
        <dbReference type="EMBL" id="VCU50265.1"/>
    </source>
</evidence>
<dbReference type="EMBL" id="LR027516">
    <property type="protein sequence ID" value="VCU50265.1"/>
    <property type="molecule type" value="Genomic_DNA"/>
</dbReference>
<evidence type="ECO:0000313" key="5">
    <source>
        <dbReference type="Proteomes" id="UP000045842"/>
    </source>
</evidence>
<evidence type="ECO:0000313" key="8">
    <source>
        <dbReference type="Proteomes" id="UP000300237"/>
    </source>
</evidence>
<dbReference type="EMBL" id="LWDQ01000001">
    <property type="protein sequence ID" value="OMH59922.1"/>
    <property type="molecule type" value="Genomic_DNA"/>
</dbReference>
<sequence length="80" mass="8307">MPDRATVLFHVCKTDSPAGKSNSSFQSVSGAVLEFVMVKRAMKPVCHVDVTDNVALAVAALATGVMASPRMATINADTVA</sequence>
<dbReference type="Proteomes" id="UP000050139">
    <property type="component" value="Unassembled WGS sequence"/>
</dbReference>
<gene>
    <name evidence="3" type="ORF">A4S10_02093</name>
    <name evidence="4" type="ORF">DKC2_2104</name>
    <name evidence="2" type="ORF">ERS007679_02023</name>
    <name evidence="1" type="ORF">ERS094118_02833</name>
</gene>